<reference evidence="2" key="1">
    <citation type="journal article" date="2020" name="Nat. Commun.">
        <title>Large-scale genome sequencing of mycorrhizal fungi provides insights into the early evolution of symbiotic traits.</title>
        <authorList>
            <person name="Miyauchi S."/>
            <person name="Kiss E."/>
            <person name="Kuo A."/>
            <person name="Drula E."/>
            <person name="Kohler A."/>
            <person name="Sanchez-Garcia M."/>
            <person name="Morin E."/>
            <person name="Andreopoulos B."/>
            <person name="Barry K.W."/>
            <person name="Bonito G."/>
            <person name="Buee M."/>
            <person name="Carver A."/>
            <person name="Chen C."/>
            <person name="Cichocki N."/>
            <person name="Clum A."/>
            <person name="Culley D."/>
            <person name="Crous P.W."/>
            <person name="Fauchery L."/>
            <person name="Girlanda M."/>
            <person name="Hayes R.D."/>
            <person name="Keri Z."/>
            <person name="LaButti K."/>
            <person name="Lipzen A."/>
            <person name="Lombard V."/>
            <person name="Magnuson J."/>
            <person name="Maillard F."/>
            <person name="Murat C."/>
            <person name="Nolan M."/>
            <person name="Ohm R.A."/>
            <person name="Pangilinan J."/>
            <person name="Pereira M.F."/>
            <person name="Perotto S."/>
            <person name="Peter M."/>
            <person name="Pfister S."/>
            <person name="Riley R."/>
            <person name="Sitrit Y."/>
            <person name="Stielow J.B."/>
            <person name="Szollosi G."/>
            <person name="Zifcakova L."/>
            <person name="Stursova M."/>
            <person name="Spatafora J.W."/>
            <person name="Tedersoo L."/>
            <person name="Vaario L.M."/>
            <person name="Yamada A."/>
            <person name="Yan M."/>
            <person name="Wang P."/>
            <person name="Xu J."/>
            <person name="Bruns T."/>
            <person name="Baldrian P."/>
            <person name="Vilgalys R."/>
            <person name="Dunand C."/>
            <person name="Henrissat B."/>
            <person name="Grigoriev I.V."/>
            <person name="Hibbett D."/>
            <person name="Nagy L.G."/>
            <person name="Martin F.M."/>
        </authorList>
    </citation>
    <scope>NUCLEOTIDE SEQUENCE</scope>
    <source>
        <strain evidence="2">UP504</strain>
    </source>
</reference>
<sequence length="165" mass="18797">MPPVPHTRPSGCVVLLAMQKEQRKLLLLRAFEFLFINELIYSLRKTRHNPQHTPPQHRAPAEKSGTITRQDDNQTTNRQHIQTSTWKDPKTATRANSAHGDVTTRPNATATTQPRKRVVLCHYHTAPASYRDVYVEPSRAPKRRLQRPHTCPSGGCVRMKHGNAE</sequence>
<protein>
    <submittedName>
        <fullName evidence="2">Uncharacterized protein</fullName>
    </submittedName>
</protein>
<keyword evidence="3" id="KW-1185">Reference proteome</keyword>
<proteinExistence type="predicted"/>
<accession>A0A9P6BB14</accession>
<organism evidence="2 3">
    <name type="scientific">Hydnum rufescens UP504</name>
    <dbReference type="NCBI Taxonomy" id="1448309"/>
    <lineage>
        <taxon>Eukaryota</taxon>
        <taxon>Fungi</taxon>
        <taxon>Dikarya</taxon>
        <taxon>Basidiomycota</taxon>
        <taxon>Agaricomycotina</taxon>
        <taxon>Agaricomycetes</taxon>
        <taxon>Cantharellales</taxon>
        <taxon>Hydnaceae</taxon>
        <taxon>Hydnum</taxon>
    </lineage>
</organism>
<comment type="caution">
    <text evidence="2">The sequence shown here is derived from an EMBL/GenBank/DDBJ whole genome shotgun (WGS) entry which is preliminary data.</text>
</comment>
<evidence type="ECO:0000313" key="3">
    <source>
        <dbReference type="Proteomes" id="UP000886523"/>
    </source>
</evidence>
<evidence type="ECO:0000313" key="2">
    <source>
        <dbReference type="EMBL" id="KAF9521038.1"/>
    </source>
</evidence>
<evidence type="ECO:0000256" key="1">
    <source>
        <dbReference type="SAM" id="MobiDB-lite"/>
    </source>
</evidence>
<dbReference type="AlphaFoldDB" id="A0A9P6BB14"/>
<dbReference type="EMBL" id="MU128909">
    <property type="protein sequence ID" value="KAF9521038.1"/>
    <property type="molecule type" value="Genomic_DNA"/>
</dbReference>
<feature type="region of interest" description="Disordered" evidence="1">
    <location>
        <begin position="47"/>
        <end position="112"/>
    </location>
</feature>
<name>A0A9P6BB14_9AGAM</name>
<gene>
    <name evidence="2" type="ORF">BS47DRAFT_1356993</name>
</gene>
<feature type="region of interest" description="Disordered" evidence="1">
    <location>
        <begin position="139"/>
        <end position="165"/>
    </location>
</feature>
<feature type="compositionally biased region" description="Polar residues" evidence="1">
    <location>
        <begin position="65"/>
        <end position="86"/>
    </location>
</feature>
<dbReference type="Proteomes" id="UP000886523">
    <property type="component" value="Unassembled WGS sequence"/>
</dbReference>